<dbReference type="PANTHER" id="PTHR48494:SF1">
    <property type="entry name" value="INTERLEUKIN-6"/>
    <property type="match status" value="1"/>
</dbReference>
<dbReference type="InterPro" id="IPR030474">
    <property type="entry name" value="IL-6/GCSF/MGF"/>
</dbReference>
<dbReference type="PROSITE" id="PS00254">
    <property type="entry name" value="INTERLEUKIN_6"/>
    <property type="match status" value="1"/>
</dbReference>
<comment type="subcellular location">
    <subcellularLocation>
        <location evidence="1">Secreted</location>
    </subcellularLocation>
</comment>
<evidence type="ECO:0000256" key="7">
    <source>
        <dbReference type="ARBA" id="ARBA00023030"/>
    </source>
</evidence>
<dbReference type="GO" id="GO:0005615">
    <property type="term" value="C:extracellular space"/>
    <property type="evidence" value="ECO:0007669"/>
    <property type="project" value="UniProtKB-KW"/>
</dbReference>
<dbReference type="SUPFAM" id="SSF47266">
    <property type="entry name" value="4-helical cytokines"/>
    <property type="match status" value="1"/>
</dbReference>
<evidence type="ECO:0000256" key="6">
    <source>
        <dbReference type="ARBA" id="ARBA00022525"/>
    </source>
</evidence>
<reference evidence="10 11" key="1">
    <citation type="journal article" date="2019" name="Proc. Natl. Acad. Sci. U.S.A.">
        <title>Regulatory changes in pterin and carotenoid genes underlie balanced color polymorphisms in the wall lizard.</title>
        <authorList>
            <person name="Andrade P."/>
            <person name="Pinho C."/>
            <person name="Perez I de Lanuza G."/>
            <person name="Afonso S."/>
            <person name="Brejcha J."/>
            <person name="Rubin C.J."/>
            <person name="Wallerman O."/>
            <person name="Pereira P."/>
            <person name="Sabatino S.J."/>
            <person name="Bellati A."/>
            <person name="Pellitteri-Rosa D."/>
            <person name="Bosakova Z."/>
            <person name="Bunikis I."/>
            <person name="Carretero M.A."/>
            <person name="Feiner N."/>
            <person name="Marsik P."/>
            <person name="Pauperio F."/>
            <person name="Salvi D."/>
            <person name="Soler L."/>
            <person name="While G.M."/>
            <person name="Uller T."/>
            <person name="Font E."/>
            <person name="Andersson L."/>
            <person name="Carneiro M."/>
        </authorList>
    </citation>
    <scope>NUCLEOTIDE SEQUENCE</scope>
</reference>
<dbReference type="GO" id="GO:0030154">
    <property type="term" value="P:cell differentiation"/>
    <property type="evidence" value="ECO:0007669"/>
    <property type="project" value="InterPro"/>
</dbReference>
<dbReference type="Pfam" id="PF00489">
    <property type="entry name" value="IL6"/>
    <property type="match status" value="1"/>
</dbReference>
<dbReference type="GeneTree" id="ENSGT00990000210110"/>
<evidence type="ECO:0000256" key="3">
    <source>
        <dbReference type="ARBA" id="ARBA00019464"/>
    </source>
</evidence>
<dbReference type="PANTHER" id="PTHR48494">
    <property type="entry name" value="INTERLEUKIN-6"/>
    <property type="match status" value="1"/>
</dbReference>
<keyword evidence="11" id="KW-1185">Reference proteome</keyword>
<reference evidence="10" key="3">
    <citation type="submission" date="2025-09" db="UniProtKB">
        <authorList>
            <consortium name="Ensembl"/>
        </authorList>
    </citation>
    <scope>IDENTIFICATION</scope>
</reference>
<organism evidence="10 11">
    <name type="scientific">Podarcis muralis</name>
    <name type="common">Wall lizard</name>
    <name type="synonym">Lacerta muralis</name>
    <dbReference type="NCBI Taxonomy" id="64176"/>
    <lineage>
        <taxon>Eukaryota</taxon>
        <taxon>Metazoa</taxon>
        <taxon>Chordata</taxon>
        <taxon>Craniata</taxon>
        <taxon>Vertebrata</taxon>
        <taxon>Euteleostomi</taxon>
        <taxon>Lepidosauria</taxon>
        <taxon>Squamata</taxon>
        <taxon>Bifurcata</taxon>
        <taxon>Unidentata</taxon>
        <taxon>Episquamata</taxon>
        <taxon>Laterata</taxon>
        <taxon>Lacertibaenia</taxon>
        <taxon>Lacertidae</taxon>
        <taxon>Podarcis</taxon>
    </lineage>
</organism>
<keyword evidence="6" id="KW-0964">Secreted</keyword>
<accession>A0A670HL61</accession>
<protein>
    <recommendedName>
        <fullName evidence="3">Interleukin-6</fullName>
    </recommendedName>
</protein>
<keyword evidence="4" id="KW-0011">Acute phase</keyword>
<dbReference type="GO" id="GO:0005125">
    <property type="term" value="F:cytokine activity"/>
    <property type="evidence" value="ECO:0007669"/>
    <property type="project" value="UniProtKB-KW"/>
</dbReference>
<reference evidence="10" key="2">
    <citation type="submission" date="2025-08" db="UniProtKB">
        <authorList>
            <consortium name="Ensembl"/>
        </authorList>
    </citation>
    <scope>IDENTIFICATION</scope>
</reference>
<proteinExistence type="inferred from homology"/>
<name>A0A670HL61_PODMU</name>
<dbReference type="Gene3D" id="1.20.1250.10">
    <property type="match status" value="1"/>
</dbReference>
<keyword evidence="5" id="KW-0202">Cytokine</keyword>
<keyword evidence="7" id="KW-0339">Growth factor</keyword>
<dbReference type="AlphaFoldDB" id="A0A670HL61"/>
<evidence type="ECO:0000313" key="10">
    <source>
        <dbReference type="Ensembl" id="ENSPMRP00000000358.1"/>
    </source>
</evidence>
<comment type="similarity">
    <text evidence="2">Belongs to the IL-6 superfamily.</text>
</comment>
<dbReference type="GO" id="GO:0005138">
    <property type="term" value="F:interleukin-6 receptor binding"/>
    <property type="evidence" value="ECO:0007669"/>
    <property type="project" value="InterPro"/>
</dbReference>
<dbReference type="GO" id="GO:0006953">
    <property type="term" value="P:acute-phase response"/>
    <property type="evidence" value="ECO:0007669"/>
    <property type="project" value="UniProtKB-KW"/>
</dbReference>
<keyword evidence="8" id="KW-1015">Disulfide bond</keyword>
<dbReference type="InterPro" id="IPR009079">
    <property type="entry name" value="4_helix_cytokine-like_core"/>
</dbReference>
<evidence type="ECO:0000256" key="2">
    <source>
        <dbReference type="ARBA" id="ARBA00007432"/>
    </source>
</evidence>
<evidence type="ECO:0000256" key="4">
    <source>
        <dbReference type="ARBA" id="ARBA00022486"/>
    </source>
</evidence>
<dbReference type="Proteomes" id="UP000472272">
    <property type="component" value="Chromosome 3"/>
</dbReference>
<evidence type="ECO:0000256" key="1">
    <source>
        <dbReference type="ARBA" id="ARBA00004613"/>
    </source>
</evidence>
<dbReference type="GO" id="GO:0006955">
    <property type="term" value="P:immune response"/>
    <property type="evidence" value="ECO:0007669"/>
    <property type="project" value="InterPro"/>
</dbReference>
<dbReference type="InterPro" id="IPR030473">
    <property type="entry name" value="IL6/GCSF/MGF_CS"/>
</dbReference>
<sequence>SQQCTTMGPGQNLAAPHLAEPGPAYAEVLSSDKRILNLAIWLKLRTKRVFNDMCTELSTCDMYWEHVRSKELTLPEADAVQVCFPRGFDKETCLRRLARGLLVFRVYLEYLQKTLYPDKPELTNYLWPSTSRLVAAFKSMMNEPETSRTSVRLTLIRPLEVGLLKWRQNTLNSEEFMEANTTTSKIGMPPPSAEKTVCIYSTSHNALNPNDCLQQEK</sequence>
<dbReference type="PRINTS" id="PR00433">
    <property type="entry name" value="IL6GCSFMGF"/>
</dbReference>
<dbReference type="Ensembl" id="ENSPMRT00000000377.1">
    <property type="protein sequence ID" value="ENSPMRP00000000358.1"/>
    <property type="gene ID" value="ENSPMRG00000000268.1"/>
</dbReference>
<evidence type="ECO:0000256" key="5">
    <source>
        <dbReference type="ARBA" id="ARBA00022514"/>
    </source>
</evidence>
<comment type="function">
    <text evidence="9">Cytokine with a wide variety of biological functions in immunity, tissue regeneration, and metabolism. Binds to IL6R, then the complex associates to the signaling subunit IL6ST/gp130 to trigger the intracellular IL6-signaling pathway. The interaction with the membrane-bound IL6R and IL6ST stimulates 'classic signaling', whereas the binding of IL6 and soluble IL6R to IL6ST stimulates 'trans-signaling'. Alternatively, 'cluster signaling' occurs when membrane-bound IL6:IL6R complexes on transmitter cells activate IL6ST receptors on neighboring receiver cells.</text>
</comment>
<evidence type="ECO:0000256" key="8">
    <source>
        <dbReference type="ARBA" id="ARBA00023157"/>
    </source>
</evidence>
<dbReference type="GO" id="GO:0008083">
    <property type="term" value="F:growth factor activity"/>
    <property type="evidence" value="ECO:0007669"/>
    <property type="project" value="UniProtKB-KW"/>
</dbReference>
<dbReference type="InterPro" id="IPR003574">
    <property type="entry name" value="IL-6-like"/>
</dbReference>
<dbReference type="SMART" id="SM00126">
    <property type="entry name" value="IL6"/>
    <property type="match status" value="1"/>
</dbReference>
<evidence type="ECO:0000313" key="11">
    <source>
        <dbReference type="Proteomes" id="UP000472272"/>
    </source>
</evidence>
<evidence type="ECO:0000256" key="9">
    <source>
        <dbReference type="ARBA" id="ARBA00023441"/>
    </source>
</evidence>